<feature type="coiled-coil region" evidence="5">
    <location>
        <begin position="62"/>
        <end position="103"/>
    </location>
</feature>
<protein>
    <recommendedName>
        <fullName evidence="4">ATPase inhibitor, mitochondrial</fullName>
    </recommendedName>
</protein>
<dbReference type="GO" id="GO:0042030">
    <property type="term" value="F:ATPase inhibitor activity"/>
    <property type="evidence" value="ECO:0007669"/>
    <property type="project" value="InterPro"/>
</dbReference>
<comment type="similarity">
    <text evidence="2 4">Belongs to the ATPase inhibitor family.</text>
</comment>
<evidence type="ECO:0000313" key="7">
    <source>
        <dbReference type="Proteomes" id="UP000053599"/>
    </source>
</evidence>
<comment type="function">
    <text evidence="4">Inhibits the enzyme activity of ATPase.</text>
</comment>
<dbReference type="OrthoDB" id="5532350at2759"/>
<reference evidence="6 7" key="1">
    <citation type="submission" date="2015-01" db="EMBL/GenBank/DDBJ databases">
        <title>The Genome Sequence of Exophiala sideris CBS121828.</title>
        <authorList>
            <consortium name="The Broad Institute Genomics Platform"/>
            <person name="Cuomo C."/>
            <person name="de Hoog S."/>
            <person name="Gorbushina A."/>
            <person name="Stielow B."/>
            <person name="Teixiera M."/>
            <person name="Abouelleil A."/>
            <person name="Chapman S.B."/>
            <person name="Priest M."/>
            <person name="Young S.K."/>
            <person name="Wortman J."/>
            <person name="Nusbaum C."/>
            <person name="Birren B."/>
        </authorList>
    </citation>
    <scope>NUCLEOTIDE SEQUENCE [LARGE SCALE GENOMIC DNA]</scope>
    <source>
        <strain evidence="6 7">CBS 121828</strain>
    </source>
</reference>
<dbReference type="HOGENOM" id="CLU_145563_0_2_1"/>
<evidence type="ECO:0000256" key="2">
    <source>
        <dbReference type="ARBA" id="ARBA00010901"/>
    </source>
</evidence>
<sequence>MLRTTILRPCMSRITTPAFCQSFVTSHPIRAEGDTGAMRSGGVAAGDSFNRREQAMENVWFRQHEVENIQKMRERLEAQRKQLDQFESHLEEMEKAAKVRQETAPSQ</sequence>
<organism evidence="6 7">
    <name type="scientific">Exophiala sideris</name>
    <dbReference type="NCBI Taxonomy" id="1016849"/>
    <lineage>
        <taxon>Eukaryota</taxon>
        <taxon>Fungi</taxon>
        <taxon>Dikarya</taxon>
        <taxon>Ascomycota</taxon>
        <taxon>Pezizomycotina</taxon>
        <taxon>Eurotiomycetes</taxon>
        <taxon>Chaetothyriomycetidae</taxon>
        <taxon>Chaetothyriales</taxon>
        <taxon>Herpotrichiellaceae</taxon>
        <taxon>Exophiala</taxon>
    </lineage>
</organism>
<evidence type="ECO:0000256" key="4">
    <source>
        <dbReference type="RuleBase" id="RU368087"/>
    </source>
</evidence>
<comment type="subcellular location">
    <subcellularLocation>
        <location evidence="1">Mitochondrion</location>
    </subcellularLocation>
</comment>
<evidence type="ECO:0000256" key="5">
    <source>
        <dbReference type="SAM" id="Coils"/>
    </source>
</evidence>
<gene>
    <name evidence="6" type="ORF">PV11_00407</name>
</gene>
<evidence type="ECO:0000313" key="6">
    <source>
        <dbReference type="EMBL" id="KIV84634.1"/>
    </source>
</evidence>
<dbReference type="GO" id="GO:0005739">
    <property type="term" value="C:mitochondrion"/>
    <property type="evidence" value="ECO:0007669"/>
    <property type="project" value="UniProtKB-SubCell"/>
</dbReference>
<name>A0A0D1YT48_9EURO</name>
<dbReference type="EMBL" id="KN846951">
    <property type="protein sequence ID" value="KIV84634.1"/>
    <property type="molecule type" value="Genomic_DNA"/>
</dbReference>
<dbReference type="Gene3D" id="1.20.5.500">
    <property type="entry name" value="Single helix bin"/>
    <property type="match status" value="1"/>
</dbReference>
<dbReference type="AlphaFoldDB" id="A0A0D1YT48"/>
<keyword evidence="5" id="KW-0175">Coiled coil</keyword>
<keyword evidence="3" id="KW-0496">Mitochondrion</keyword>
<dbReference type="InterPro" id="IPR007648">
    <property type="entry name" value="ATPase_inhibitor_mt"/>
</dbReference>
<evidence type="ECO:0000256" key="1">
    <source>
        <dbReference type="ARBA" id="ARBA00004173"/>
    </source>
</evidence>
<dbReference type="Pfam" id="PF04568">
    <property type="entry name" value="IATP"/>
    <property type="match status" value="1"/>
</dbReference>
<dbReference type="STRING" id="1016849.A0A0D1YT48"/>
<evidence type="ECO:0000256" key="3">
    <source>
        <dbReference type="ARBA" id="ARBA00023128"/>
    </source>
</evidence>
<dbReference type="Proteomes" id="UP000053599">
    <property type="component" value="Unassembled WGS sequence"/>
</dbReference>
<proteinExistence type="inferred from homology"/>
<accession>A0A0D1YT48</accession>